<evidence type="ECO:0000313" key="5">
    <source>
        <dbReference type="Proteomes" id="UP000188879"/>
    </source>
</evidence>
<dbReference type="EMBL" id="MLCO01000028">
    <property type="protein sequence ID" value="ONG57254.1"/>
    <property type="molecule type" value="Genomic_DNA"/>
</dbReference>
<dbReference type="CDD" id="cd05233">
    <property type="entry name" value="SDR_c"/>
    <property type="match status" value="1"/>
</dbReference>
<dbReference type="InterPro" id="IPR002347">
    <property type="entry name" value="SDR_fam"/>
</dbReference>
<dbReference type="Gene3D" id="3.40.50.720">
    <property type="entry name" value="NAD(P)-binding Rossmann-like Domain"/>
    <property type="match status" value="1"/>
</dbReference>
<dbReference type="PANTHER" id="PTHR43477:SF4">
    <property type="entry name" value="DEHYDROGENASE_REDUCTASE SDR FAMILY MEMBER 6"/>
    <property type="match status" value="1"/>
</dbReference>
<evidence type="ECO:0000256" key="2">
    <source>
        <dbReference type="ARBA" id="ARBA00023002"/>
    </source>
</evidence>
<evidence type="ECO:0000256" key="1">
    <source>
        <dbReference type="ARBA" id="ARBA00006484"/>
    </source>
</evidence>
<dbReference type="FunFam" id="3.40.50.720:FF:000084">
    <property type="entry name" value="Short-chain dehydrogenase reductase"/>
    <property type="match status" value="1"/>
</dbReference>
<dbReference type="PRINTS" id="PR00080">
    <property type="entry name" value="SDRFAMILY"/>
</dbReference>
<organism evidence="4 5">
    <name type="scientific">Teichococcus deserti</name>
    <dbReference type="NCBI Taxonomy" id="1817963"/>
    <lineage>
        <taxon>Bacteria</taxon>
        <taxon>Pseudomonadati</taxon>
        <taxon>Pseudomonadota</taxon>
        <taxon>Alphaproteobacteria</taxon>
        <taxon>Acetobacterales</taxon>
        <taxon>Roseomonadaceae</taxon>
        <taxon>Roseomonas</taxon>
    </lineage>
</organism>
<dbReference type="NCBIfam" id="NF004791">
    <property type="entry name" value="PRK06138.1"/>
    <property type="match status" value="1"/>
</dbReference>
<keyword evidence="2" id="KW-0560">Oxidoreductase</keyword>
<dbReference type="PRINTS" id="PR00081">
    <property type="entry name" value="GDHRDH"/>
</dbReference>
<dbReference type="RefSeq" id="WP_076956200.1">
    <property type="nucleotide sequence ID" value="NZ_MLCO01000028.1"/>
</dbReference>
<dbReference type="InterPro" id="IPR036291">
    <property type="entry name" value="NAD(P)-bd_dom_sf"/>
</dbReference>
<dbReference type="SUPFAM" id="SSF51735">
    <property type="entry name" value="NAD(P)-binding Rossmann-fold domains"/>
    <property type="match status" value="1"/>
</dbReference>
<dbReference type="OrthoDB" id="7375193at2"/>
<name>A0A1V2H740_9PROT</name>
<evidence type="ECO:0000313" key="4">
    <source>
        <dbReference type="EMBL" id="ONG57254.1"/>
    </source>
</evidence>
<proteinExistence type="inferred from homology"/>
<dbReference type="PANTHER" id="PTHR43477">
    <property type="entry name" value="DIHYDROANTICAPSIN 7-DEHYDROGENASE"/>
    <property type="match status" value="1"/>
</dbReference>
<dbReference type="Pfam" id="PF13561">
    <property type="entry name" value="adh_short_C2"/>
    <property type="match status" value="1"/>
</dbReference>
<comment type="similarity">
    <text evidence="1">Belongs to the short-chain dehydrogenases/reductases (SDR) family.</text>
</comment>
<protein>
    <submittedName>
        <fullName evidence="4">Short-chain dehydrogenase</fullName>
    </submittedName>
</protein>
<dbReference type="Proteomes" id="UP000188879">
    <property type="component" value="Unassembled WGS sequence"/>
</dbReference>
<dbReference type="AlphaFoldDB" id="A0A1V2H740"/>
<accession>A0A1V2H740</accession>
<evidence type="ECO:0000256" key="3">
    <source>
        <dbReference type="ARBA" id="ARBA00023027"/>
    </source>
</evidence>
<keyword evidence="5" id="KW-1185">Reference proteome</keyword>
<sequence>MKLAGRIAVVTGGGSGIGRESALLFAAEGARLCLVDRDAAGAEETARLIRAEGGEAMTRIGDVGAPGAAATDVAAVMAEWGRIDVLMTAAGFSSGGTVVTTSEENFEAVIAANLGGTWRWCQAVIPVMQAQGSGAVITVASQLARAGGRNNSAYIAAKGAVLSLTKTMALDFAPDGIRVNCLLPGAIETPLLRRSFARHADPAVPREASRSRHPLGRLGRPEEVAKAALYLACDDSSFTTGSEMLVDGGWLAG</sequence>
<comment type="caution">
    <text evidence="4">The sequence shown here is derived from an EMBL/GenBank/DDBJ whole genome shotgun (WGS) entry which is preliminary data.</text>
</comment>
<gene>
    <name evidence="4" type="ORF">BKE38_04540</name>
</gene>
<reference evidence="4 5" key="1">
    <citation type="submission" date="2016-10" db="EMBL/GenBank/DDBJ databases">
        <title>Draft Genome sequence of Roseomonas sp. strain M3.</title>
        <authorList>
            <person name="Subhash Y."/>
            <person name="Lee S."/>
        </authorList>
    </citation>
    <scope>NUCLEOTIDE SEQUENCE [LARGE SCALE GENOMIC DNA]</scope>
    <source>
        <strain evidence="4 5">M3</strain>
    </source>
</reference>
<dbReference type="InterPro" id="IPR051122">
    <property type="entry name" value="SDR_DHRS6-like"/>
</dbReference>
<dbReference type="GO" id="GO:0016491">
    <property type="term" value="F:oxidoreductase activity"/>
    <property type="evidence" value="ECO:0007669"/>
    <property type="project" value="UniProtKB-KW"/>
</dbReference>
<keyword evidence="3" id="KW-0520">NAD</keyword>